<dbReference type="PANTHER" id="PTHR13366:SF0">
    <property type="entry name" value="HEAT REPEAT-CONTAINING PROTEIN 6"/>
    <property type="match status" value="1"/>
</dbReference>
<organism evidence="2 3">
    <name type="scientific">Mixia osmundae (strain CBS 9802 / IAM 14324 / JCM 22182 / KY 12970)</name>
    <dbReference type="NCBI Taxonomy" id="764103"/>
    <lineage>
        <taxon>Eukaryota</taxon>
        <taxon>Fungi</taxon>
        <taxon>Dikarya</taxon>
        <taxon>Basidiomycota</taxon>
        <taxon>Pucciniomycotina</taxon>
        <taxon>Mixiomycetes</taxon>
        <taxon>Mixiales</taxon>
        <taxon>Mixiaceae</taxon>
        <taxon>Mixia</taxon>
    </lineage>
</organism>
<keyword evidence="3" id="KW-1185">Reference proteome</keyword>
<accession>G7E8V5</accession>
<evidence type="ECO:0000259" key="1">
    <source>
        <dbReference type="Pfam" id="PF13251"/>
    </source>
</evidence>
<evidence type="ECO:0000313" key="2">
    <source>
        <dbReference type="EMBL" id="GAA99573.1"/>
    </source>
</evidence>
<dbReference type="EMBL" id="BABT02000220">
    <property type="protein sequence ID" value="GAA99573.1"/>
    <property type="molecule type" value="Genomic_DNA"/>
</dbReference>
<dbReference type="InterPro" id="IPR052107">
    <property type="entry name" value="HEAT6"/>
</dbReference>
<dbReference type="SUPFAM" id="SSF48371">
    <property type="entry name" value="ARM repeat"/>
    <property type="match status" value="1"/>
</dbReference>
<evidence type="ECO:0000313" key="3">
    <source>
        <dbReference type="Proteomes" id="UP000009131"/>
    </source>
</evidence>
<gene>
    <name evidence="2" type="primary">Mo06274</name>
    <name evidence="2" type="ORF">E5Q_06274</name>
</gene>
<dbReference type="RefSeq" id="XP_014568399.1">
    <property type="nucleotide sequence ID" value="XM_014712913.1"/>
</dbReference>
<dbReference type="HOGENOM" id="CLU_419240_0_0_1"/>
<name>G7E8V5_MIXOS</name>
<dbReference type="PANTHER" id="PTHR13366">
    <property type="entry name" value="MALARIA ANTIGEN-RELATED"/>
    <property type="match status" value="1"/>
</dbReference>
<reference evidence="2 3" key="1">
    <citation type="journal article" date="2011" name="J. Gen. Appl. Microbiol.">
        <title>Draft genome sequencing of the enigmatic basidiomycete Mixia osmundae.</title>
        <authorList>
            <person name="Nishida H."/>
            <person name="Nagatsuka Y."/>
            <person name="Sugiyama J."/>
        </authorList>
    </citation>
    <scope>NUCLEOTIDE SEQUENCE [LARGE SCALE GENOMIC DNA]</scope>
    <source>
        <strain evidence="3">CBS 9802 / IAM 14324 / JCM 22182 / KY 12970</strain>
    </source>
</reference>
<dbReference type="Pfam" id="PF13251">
    <property type="entry name" value="DUF4042"/>
    <property type="match status" value="1"/>
</dbReference>
<sequence>MPAWSETAPQHVDSLQDLLSGDHCDVGTLQRLLDWIARAHIDTLSAHATLIVDKLACCVYKAGSRKLALQIIYRVYKPLPKAVISRQCEQLLRLLYDVLCKYGPLDSASLPCALKLWRLAVSSKASVIDATRAKQTVAIFQAYAFDDAEERNRLLAIECLAAVVETQTVLLHAHFFELLPDVEGPSLWSLIEGDSCRSVRQKACHAASTLLQRSARFIGAAQETSGHSAFTSLSARLAECVFSAHATVIRLLASTANRAIQLDLLKLARSLVTVTPLSRLVRDLLNPMASQLRLSLVRCETTSELALAVYDVQAALSTAIARPLTTASLTTLRTDGQHLWLALRTLEPSAPSAAQMWQNLTAFIDVLTSATYEETLQHIAVLSSNAVCSAQIRYLERSHIRDAESANSAVLLIITILNHSRSSEHIHETGVKSLGVLLEHVASLSSLDNVVGILTPMLRADYFSEQIESMQWASSWSVAAACDAASKTQREQLVPTRLVPDVLECSSSAKGKTHINLVRILGSVITRAESQDQQEATRYFATQVKSSDPKVAWNAAKAAASVLALPIDHTELVEALCQTVISSNNIKARLQIATTLSSAMLRESNARRSLLAIEDCLSTLSTENRRHSFRDHAMVQTLRDQLSAARSHLASLLA</sequence>
<dbReference type="Proteomes" id="UP000009131">
    <property type="component" value="Unassembled WGS sequence"/>
</dbReference>
<dbReference type="InParanoid" id="G7E8V5"/>
<dbReference type="AlphaFoldDB" id="G7E8V5"/>
<dbReference type="eggNOG" id="KOG4535">
    <property type="taxonomic scope" value="Eukaryota"/>
</dbReference>
<dbReference type="InterPro" id="IPR016024">
    <property type="entry name" value="ARM-type_fold"/>
</dbReference>
<comment type="caution">
    <text evidence="2">The sequence shown here is derived from an EMBL/GenBank/DDBJ whole genome shotgun (WGS) entry which is preliminary data.</text>
</comment>
<dbReference type="InterPro" id="IPR025283">
    <property type="entry name" value="DUF4042"/>
</dbReference>
<proteinExistence type="predicted"/>
<reference evidence="2 3" key="2">
    <citation type="journal article" date="2012" name="Open Biol.">
        <title>Characteristics of nucleosomes and linker DNA regions on the genome of the basidiomycete Mixia osmundae revealed by mono- and dinucleosome mapping.</title>
        <authorList>
            <person name="Nishida H."/>
            <person name="Kondo S."/>
            <person name="Matsumoto T."/>
            <person name="Suzuki Y."/>
            <person name="Yoshikawa H."/>
            <person name="Taylor T.D."/>
            <person name="Sugiyama J."/>
        </authorList>
    </citation>
    <scope>NUCLEOTIDE SEQUENCE [LARGE SCALE GENOMIC DNA]</scope>
    <source>
        <strain evidence="3">CBS 9802 / IAM 14324 / JCM 22182 / KY 12970</strain>
    </source>
</reference>
<feature type="domain" description="DUF4042" evidence="1">
    <location>
        <begin position="153"/>
        <end position="302"/>
    </location>
</feature>
<protein>
    <recommendedName>
        <fullName evidence="1">DUF4042 domain-containing protein</fullName>
    </recommendedName>
</protein>